<dbReference type="InterPro" id="IPR016071">
    <property type="entry name" value="Staphylococal_nuclease_OB-fold"/>
</dbReference>
<dbReference type="PANTHER" id="PTHR12302">
    <property type="entry name" value="EBNA2 BINDING PROTEIN P100"/>
    <property type="match status" value="1"/>
</dbReference>
<dbReference type="Pfam" id="PF00565">
    <property type="entry name" value="SNase"/>
    <property type="match status" value="1"/>
</dbReference>
<reference evidence="3" key="1">
    <citation type="journal article" date="2019" name="Int. J. Syst. Evol. Microbiol.">
        <title>The Global Catalogue of Microorganisms (GCM) 10K type strain sequencing project: providing services to taxonomists for standard genome sequencing and annotation.</title>
        <authorList>
            <consortium name="The Broad Institute Genomics Platform"/>
            <consortium name="The Broad Institute Genome Sequencing Center for Infectious Disease"/>
            <person name="Wu L."/>
            <person name="Ma J."/>
        </authorList>
    </citation>
    <scope>NUCLEOTIDE SEQUENCE [LARGE SCALE GENOMIC DNA]</scope>
    <source>
        <strain evidence="3">CCUG 54518</strain>
    </source>
</reference>
<protein>
    <submittedName>
        <fullName evidence="2">Thermonuclease family protein</fullName>
    </submittedName>
</protein>
<feature type="domain" description="TNase-like" evidence="1">
    <location>
        <begin position="37"/>
        <end position="159"/>
    </location>
</feature>
<name>A0ABW2R982_9BURK</name>
<keyword evidence="3" id="KW-1185">Reference proteome</keyword>
<accession>A0ABW2R982</accession>
<evidence type="ECO:0000313" key="2">
    <source>
        <dbReference type="EMBL" id="MFC7434637.1"/>
    </source>
</evidence>
<evidence type="ECO:0000313" key="3">
    <source>
        <dbReference type="Proteomes" id="UP001596495"/>
    </source>
</evidence>
<dbReference type="InterPro" id="IPR035437">
    <property type="entry name" value="SNase_OB-fold_sf"/>
</dbReference>
<organism evidence="2 3">
    <name type="scientific">Hydrogenophaga bisanensis</name>
    <dbReference type="NCBI Taxonomy" id="439611"/>
    <lineage>
        <taxon>Bacteria</taxon>
        <taxon>Pseudomonadati</taxon>
        <taxon>Pseudomonadota</taxon>
        <taxon>Betaproteobacteria</taxon>
        <taxon>Burkholderiales</taxon>
        <taxon>Comamonadaceae</taxon>
        <taxon>Hydrogenophaga</taxon>
    </lineage>
</organism>
<dbReference type="Gene3D" id="2.40.50.90">
    <property type="match status" value="1"/>
</dbReference>
<sequence length="177" mass="19963">MSFPDFSTLAWWRAIATALIVALVGSYAQARGGDVPQEFLARVVHVHDGDTLWVEPEEGGPRIKLRLDGVDAPEICQAGGEASRDALARHLQDQPVQVRTRHLDRYGRPLARLKVEEGDVGAWLVREGHAWSYRYQNSSGPYAMEELLARALRRGLFAQPSEEPRDFRRRHGPCPQR</sequence>
<dbReference type="SMART" id="SM00318">
    <property type="entry name" value="SNc"/>
    <property type="match status" value="1"/>
</dbReference>
<comment type="caution">
    <text evidence="2">The sequence shown here is derived from an EMBL/GenBank/DDBJ whole genome shotgun (WGS) entry which is preliminary data.</text>
</comment>
<proteinExistence type="predicted"/>
<dbReference type="PANTHER" id="PTHR12302:SF26">
    <property type="entry name" value="BLR1266 PROTEIN"/>
    <property type="match status" value="1"/>
</dbReference>
<dbReference type="EMBL" id="JBHTBX010000005">
    <property type="protein sequence ID" value="MFC7434637.1"/>
    <property type="molecule type" value="Genomic_DNA"/>
</dbReference>
<dbReference type="Proteomes" id="UP001596495">
    <property type="component" value="Unassembled WGS sequence"/>
</dbReference>
<dbReference type="RefSeq" id="WP_382256234.1">
    <property type="nucleotide sequence ID" value="NZ_JBHTBX010000005.1"/>
</dbReference>
<evidence type="ECO:0000259" key="1">
    <source>
        <dbReference type="PROSITE" id="PS50830"/>
    </source>
</evidence>
<gene>
    <name evidence="2" type="ORF">ACFQNJ_08950</name>
</gene>
<dbReference type="PROSITE" id="PS50830">
    <property type="entry name" value="TNASE_3"/>
    <property type="match status" value="1"/>
</dbReference>
<dbReference type="SUPFAM" id="SSF50199">
    <property type="entry name" value="Staphylococcal nuclease"/>
    <property type="match status" value="1"/>
</dbReference>